<sequence length="227" mass="25102">MITVIFWICGVVLALLTPSVTGALVGNIPRAAIIERRNGEGEQCQLCVAPYASDTRSFDVIRDDQRGDLMRHLYLYLGNAGHRARGAAVRDDDESITIEIKTMLAIEIDMTVVGELLRTSRADEMTLLLRGYARNEYIGTVNGSRLGRSKKLIDDVVPSEEKLKGHGFGFHVHELCGEEDGGVRLLLWCRDVKRPTAGWLRATGADIREGPQRWPGGVVIGFQKEKG</sequence>
<reference evidence="2" key="1">
    <citation type="journal article" date="2022" name="Mol. Ecol. Resour.">
        <title>The genomes of chicory, endive, great burdock and yacon provide insights into Asteraceae palaeo-polyploidization history and plant inulin production.</title>
        <authorList>
            <person name="Fan W."/>
            <person name="Wang S."/>
            <person name="Wang H."/>
            <person name="Wang A."/>
            <person name="Jiang F."/>
            <person name="Liu H."/>
            <person name="Zhao H."/>
            <person name="Xu D."/>
            <person name="Zhang Y."/>
        </authorList>
    </citation>
    <scope>NUCLEOTIDE SEQUENCE [LARGE SCALE GENOMIC DNA]</scope>
    <source>
        <strain evidence="2">cv. Yunnan</strain>
    </source>
</reference>
<evidence type="ECO:0000313" key="1">
    <source>
        <dbReference type="EMBL" id="KAI3712262.1"/>
    </source>
</evidence>
<dbReference type="EMBL" id="CM042041">
    <property type="protein sequence ID" value="KAI3712262.1"/>
    <property type="molecule type" value="Genomic_DNA"/>
</dbReference>
<gene>
    <name evidence="1" type="ORF">L1987_70813</name>
</gene>
<proteinExistence type="predicted"/>
<protein>
    <submittedName>
        <fullName evidence="1">Uncharacterized protein</fullName>
    </submittedName>
</protein>
<organism evidence="1 2">
    <name type="scientific">Smallanthus sonchifolius</name>
    <dbReference type="NCBI Taxonomy" id="185202"/>
    <lineage>
        <taxon>Eukaryota</taxon>
        <taxon>Viridiplantae</taxon>
        <taxon>Streptophyta</taxon>
        <taxon>Embryophyta</taxon>
        <taxon>Tracheophyta</taxon>
        <taxon>Spermatophyta</taxon>
        <taxon>Magnoliopsida</taxon>
        <taxon>eudicotyledons</taxon>
        <taxon>Gunneridae</taxon>
        <taxon>Pentapetalae</taxon>
        <taxon>asterids</taxon>
        <taxon>campanulids</taxon>
        <taxon>Asterales</taxon>
        <taxon>Asteraceae</taxon>
        <taxon>Asteroideae</taxon>
        <taxon>Heliantheae alliance</taxon>
        <taxon>Millerieae</taxon>
        <taxon>Smallanthus</taxon>
    </lineage>
</organism>
<accession>A0ACB9AQ33</accession>
<name>A0ACB9AQ33_9ASTR</name>
<keyword evidence="2" id="KW-1185">Reference proteome</keyword>
<evidence type="ECO:0000313" key="2">
    <source>
        <dbReference type="Proteomes" id="UP001056120"/>
    </source>
</evidence>
<reference evidence="1 2" key="2">
    <citation type="journal article" date="2022" name="Mol. Ecol. Resour.">
        <title>The genomes of chicory, endive, great burdock and yacon provide insights into Asteraceae paleo-polyploidization history and plant inulin production.</title>
        <authorList>
            <person name="Fan W."/>
            <person name="Wang S."/>
            <person name="Wang H."/>
            <person name="Wang A."/>
            <person name="Jiang F."/>
            <person name="Liu H."/>
            <person name="Zhao H."/>
            <person name="Xu D."/>
            <person name="Zhang Y."/>
        </authorList>
    </citation>
    <scope>NUCLEOTIDE SEQUENCE [LARGE SCALE GENOMIC DNA]</scope>
    <source>
        <strain evidence="2">cv. Yunnan</strain>
        <tissue evidence="1">Leaves</tissue>
    </source>
</reference>
<dbReference type="Proteomes" id="UP001056120">
    <property type="component" value="Linkage Group LG24"/>
</dbReference>
<comment type="caution">
    <text evidence="1">The sequence shown here is derived from an EMBL/GenBank/DDBJ whole genome shotgun (WGS) entry which is preliminary data.</text>
</comment>